<feature type="domain" description="CinA C-terminal" evidence="1">
    <location>
        <begin position="2"/>
        <end position="50"/>
    </location>
</feature>
<organism evidence="2 3">
    <name type="scientific">Leptolyngbya cf. ectocarpi LEGE 11479</name>
    <dbReference type="NCBI Taxonomy" id="1828722"/>
    <lineage>
        <taxon>Bacteria</taxon>
        <taxon>Bacillati</taxon>
        <taxon>Cyanobacteriota</taxon>
        <taxon>Cyanophyceae</taxon>
        <taxon>Leptolyngbyales</taxon>
        <taxon>Leptolyngbyaceae</taxon>
        <taxon>Leptolyngbya group</taxon>
        <taxon>Leptolyngbya</taxon>
    </lineage>
</organism>
<protein>
    <submittedName>
        <fullName evidence="2">CinA family protein</fullName>
    </submittedName>
</protein>
<name>A0A928ZU27_LEPEC</name>
<dbReference type="AlphaFoldDB" id="A0A928ZU27"/>
<feature type="non-terminal residue" evidence="2">
    <location>
        <position position="1"/>
    </location>
</feature>
<dbReference type="SUPFAM" id="SSF142433">
    <property type="entry name" value="CinA-like"/>
    <property type="match status" value="1"/>
</dbReference>
<evidence type="ECO:0000313" key="3">
    <source>
        <dbReference type="Proteomes" id="UP000615026"/>
    </source>
</evidence>
<sequence>PEKPVGLVYIGIASAAATRHMECRFGHRQDRDWIRLMSCNTALDILRRALLGST</sequence>
<gene>
    <name evidence="2" type="ORF">IQ260_12465</name>
</gene>
<accession>A0A928ZU27</accession>
<reference evidence="2" key="1">
    <citation type="submission" date="2020-10" db="EMBL/GenBank/DDBJ databases">
        <authorList>
            <person name="Castelo-Branco R."/>
            <person name="Eusebio N."/>
            <person name="Adriana R."/>
            <person name="Vieira A."/>
            <person name="Brugerolle De Fraissinette N."/>
            <person name="Rezende De Castro R."/>
            <person name="Schneider M.P."/>
            <person name="Vasconcelos V."/>
            <person name="Leao P.N."/>
        </authorList>
    </citation>
    <scope>NUCLEOTIDE SEQUENCE</scope>
    <source>
        <strain evidence="2">LEGE 11479</strain>
    </source>
</reference>
<dbReference type="InterPro" id="IPR036653">
    <property type="entry name" value="CinA-like_C"/>
</dbReference>
<dbReference type="Pfam" id="PF02464">
    <property type="entry name" value="CinA"/>
    <property type="match status" value="1"/>
</dbReference>
<comment type="caution">
    <text evidence="2">The sequence shown here is derived from an EMBL/GenBank/DDBJ whole genome shotgun (WGS) entry which is preliminary data.</text>
</comment>
<evidence type="ECO:0000259" key="1">
    <source>
        <dbReference type="Pfam" id="PF02464"/>
    </source>
</evidence>
<dbReference type="Proteomes" id="UP000615026">
    <property type="component" value="Unassembled WGS sequence"/>
</dbReference>
<dbReference type="EMBL" id="JADEXP010000097">
    <property type="protein sequence ID" value="MBE9067471.1"/>
    <property type="molecule type" value="Genomic_DNA"/>
</dbReference>
<keyword evidence="3" id="KW-1185">Reference proteome</keyword>
<evidence type="ECO:0000313" key="2">
    <source>
        <dbReference type="EMBL" id="MBE9067471.1"/>
    </source>
</evidence>
<proteinExistence type="predicted"/>
<dbReference type="InterPro" id="IPR008136">
    <property type="entry name" value="CinA_C"/>
</dbReference>
<dbReference type="Gene3D" id="3.90.950.20">
    <property type="entry name" value="CinA-like"/>
    <property type="match status" value="1"/>
</dbReference>